<keyword evidence="4" id="KW-0479">Metal-binding</keyword>
<evidence type="ECO:0000256" key="6">
    <source>
        <dbReference type="ARBA" id="ARBA00022801"/>
    </source>
</evidence>
<comment type="cofactor">
    <cofactor evidence="1">
        <name>Mg(2+)</name>
        <dbReference type="ChEBI" id="CHEBI:18420"/>
    </cofactor>
</comment>
<dbReference type="SMART" id="SM00279">
    <property type="entry name" value="HhH2"/>
    <property type="match status" value="1"/>
</dbReference>
<evidence type="ECO:0000313" key="13">
    <source>
        <dbReference type="EMBL" id="KAG9392420.1"/>
    </source>
</evidence>
<dbReference type="GO" id="GO:0005634">
    <property type="term" value="C:nucleus"/>
    <property type="evidence" value="ECO:0007669"/>
    <property type="project" value="UniProtKB-SubCell"/>
</dbReference>
<reference evidence="13" key="1">
    <citation type="submission" date="2021-05" db="EMBL/GenBank/DDBJ databases">
        <title>A free-living protist that lacks canonical eukaryotic 1 DNA replication and segregation systems.</title>
        <authorList>
            <person name="Salas-Leiva D.E."/>
            <person name="Tromer E.C."/>
            <person name="Curtis B.A."/>
            <person name="Jerlstrom-Hultqvist J."/>
            <person name="Kolisko M."/>
            <person name="Yi Z."/>
            <person name="Salas-Leiva J.S."/>
            <person name="Gallot-Lavallee L."/>
            <person name="Kops G.J.P.L."/>
            <person name="Archibald J.M."/>
            <person name="Simpson A.G.B."/>
            <person name="Roger A.J."/>
        </authorList>
    </citation>
    <scope>NUCLEOTIDE SEQUENCE</scope>
    <source>
        <strain evidence="13">BICM</strain>
    </source>
</reference>
<dbReference type="AlphaFoldDB" id="A0A8J6AU09"/>
<dbReference type="Pfam" id="PF00752">
    <property type="entry name" value="XPG_N"/>
    <property type="match status" value="1"/>
</dbReference>
<dbReference type="InterPro" id="IPR019974">
    <property type="entry name" value="XPG_CS"/>
</dbReference>
<evidence type="ECO:0000259" key="12">
    <source>
        <dbReference type="SMART" id="SM00485"/>
    </source>
</evidence>
<evidence type="ECO:0000259" key="11">
    <source>
        <dbReference type="SMART" id="SM00484"/>
    </source>
</evidence>
<keyword evidence="5" id="KW-0227">DNA damage</keyword>
<dbReference type="InterPro" id="IPR044752">
    <property type="entry name" value="PIN-like_EXO1"/>
</dbReference>
<gene>
    <name evidence="13" type="ORF">J8273_5410</name>
</gene>
<feature type="domain" description="XPG N-terminal" evidence="12">
    <location>
        <begin position="1"/>
        <end position="100"/>
    </location>
</feature>
<keyword evidence="9" id="KW-0539">Nucleus</keyword>
<dbReference type="OrthoDB" id="26491at2759"/>
<keyword evidence="14" id="KW-1185">Reference proteome</keyword>
<keyword evidence="6" id="KW-0378">Hydrolase</keyword>
<dbReference type="GO" id="GO:0003677">
    <property type="term" value="F:DNA binding"/>
    <property type="evidence" value="ECO:0007669"/>
    <property type="project" value="InterPro"/>
</dbReference>
<dbReference type="GO" id="GO:0006281">
    <property type="term" value="P:DNA repair"/>
    <property type="evidence" value="ECO:0007669"/>
    <property type="project" value="UniProtKB-KW"/>
</dbReference>
<dbReference type="PANTHER" id="PTHR11081:SF65">
    <property type="entry name" value="DNA DAMAGE-INDUCIBLE PROTEIN DIN7-RELATED"/>
    <property type="match status" value="1"/>
</dbReference>
<evidence type="ECO:0000256" key="1">
    <source>
        <dbReference type="ARBA" id="ARBA00001946"/>
    </source>
</evidence>
<dbReference type="EMBL" id="JAHDYR010000038">
    <property type="protein sequence ID" value="KAG9392420.1"/>
    <property type="molecule type" value="Genomic_DNA"/>
</dbReference>
<evidence type="ECO:0000256" key="8">
    <source>
        <dbReference type="ARBA" id="ARBA00023204"/>
    </source>
</evidence>
<feature type="domain" description="XPG-I" evidence="11">
    <location>
        <begin position="135"/>
        <end position="207"/>
    </location>
</feature>
<dbReference type="Gene3D" id="1.10.150.20">
    <property type="entry name" value="5' to 3' exonuclease, C-terminal subdomain"/>
    <property type="match status" value="1"/>
</dbReference>
<organism evidence="13 14">
    <name type="scientific">Carpediemonas membranifera</name>
    <dbReference type="NCBI Taxonomy" id="201153"/>
    <lineage>
        <taxon>Eukaryota</taxon>
        <taxon>Metamonada</taxon>
        <taxon>Carpediemonas-like organisms</taxon>
        <taxon>Carpediemonas</taxon>
    </lineage>
</organism>
<dbReference type="InterPro" id="IPR029060">
    <property type="entry name" value="PIN-like_dom_sf"/>
</dbReference>
<dbReference type="InterPro" id="IPR008918">
    <property type="entry name" value="HhH2"/>
</dbReference>
<protein>
    <submittedName>
        <fullName evidence="13">Exonuclease 1 EXO1</fullName>
    </submittedName>
</protein>
<evidence type="ECO:0000256" key="5">
    <source>
        <dbReference type="ARBA" id="ARBA00022763"/>
    </source>
</evidence>
<name>A0A8J6AU09_9EUKA</name>
<evidence type="ECO:0000256" key="7">
    <source>
        <dbReference type="ARBA" id="ARBA00022842"/>
    </source>
</evidence>
<keyword evidence="13" id="KW-0269">Exonuclease</keyword>
<accession>A0A8J6AU09</accession>
<dbReference type="GO" id="GO:0046872">
    <property type="term" value="F:metal ion binding"/>
    <property type="evidence" value="ECO:0007669"/>
    <property type="project" value="UniProtKB-KW"/>
</dbReference>
<evidence type="ECO:0000256" key="4">
    <source>
        <dbReference type="ARBA" id="ARBA00022723"/>
    </source>
</evidence>
<dbReference type="SUPFAM" id="SSF47807">
    <property type="entry name" value="5' to 3' exonuclease, C-terminal subdomain"/>
    <property type="match status" value="1"/>
</dbReference>
<dbReference type="Gene3D" id="3.40.50.1010">
    <property type="entry name" value="5'-nuclease"/>
    <property type="match status" value="1"/>
</dbReference>
<dbReference type="SUPFAM" id="SSF88723">
    <property type="entry name" value="PIN domain-like"/>
    <property type="match status" value="1"/>
</dbReference>
<dbReference type="CDD" id="cd09857">
    <property type="entry name" value="PIN_EXO1"/>
    <property type="match status" value="1"/>
</dbReference>
<dbReference type="FunFam" id="3.40.50.1010:FF:000002">
    <property type="entry name" value="Exonuclease 1, putative"/>
    <property type="match status" value="1"/>
</dbReference>
<evidence type="ECO:0000256" key="2">
    <source>
        <dbReference type="ARBA" id="ARBA00004123"/>
    </source>
</evidence>
<evidence type="ECO:0000256" key="9">
    <source>
        <dbReference type="ARBA" id="ARBA00023242"/>
    </source>
</evidence>
<evidence type="ECO:0000313" key="14">
    <source>
        <dbReference type="Proteomes" id="UP000717585"/>
    </source>
</evidence>
<evidence type="ECO:0000256" key="3">
    <source>
        <dbReference type="ARBA" id="ARBA00022722"/>
    </source>
</evidence>
<dbReference type="InterPro" id="IPR006086">
    <property type="entry name" value="XPG-I_dom"/>
</dbReference>
<dbReference type="Pfam" id="PF00867">
    <property type="entry name" value="XPG_I"/>
    <property type="match status" value="1"/>
</dbReference>
<keyword evidence="3" id="KW-0540">Nuclease</keyword>
<dbReference type="Proteomes" id="UP000717585">
    <property type="component" value="Unassembled WGS sequence"/>
</dbReference>
<feature type="region of interest" description="Disordered" evidence="10">
    <location>
        <begin position="348"/>
        <end position="406"/>
    </location>
</feature>
<comment type="caution">
    <text evidence="13">The sequence shown here is derived from an EMBL/GenBank/DDBJ whole genome shotgun (WGS) entry which is preliminary data.</text>
</comment>
<dbReference type="GO" id="GO:0004527">
    <property type="term" value="F:exonuclease activity"/>
    <property type="evidence" value="ECO:0007669"/>
    <property type="project" value="UniProtKB-KW"/>
</dbReference>
<dbReference type="PANTHER" id="PTHR11081">
    <property type="entry name" value="FLAP ENDONUCLEASE FAMILY MEMBER"/>
    <property type="match status" value="1"/>
</dbReference>
<sequence length="443" mass="48594">MGIKGLLQTFKSITEDHTHISKFAGKRAAIDGYCWLHRFAVACAEDLCQGKPCNAWINGFIGRVRMLQDANITPIIVFDGGPLPSKSGTEEDRAQRRQEALDAAKTMDAAEAYREYMKAIDVNAEMAARVQRILVAMGVQVIVAPYEADPQLAYLYREGLVDLVITEDSDMIPFGVKHMLLKLQNDGTGAYLDLTKIGDTAAMDFRRVTDDAILDACILSGCDYLPSVPRVGLKTAFKLVKETGSGERAILQLALSGKYQVPADYSANYTKARLCFRHQRVFDPRTRTLVHLTPLTVAPADTAFLGPALDDAVARGVADGQLHPTTRLPFNRKGRLYRLHLSDKVRSDDASQFMRQSSQPAPTRRPLTSRAEAGLRQSSCSPPTVTRVHRRWNPAPGRPVPAPAEDGGSQLLEMLGSTTMSLFKPVRRDGVKRAGGAVAPVFD</sequence>
<dbReference type="SMART" id="SM00484">
    <property type="entry name" value="XPGI"/>
    <property type="match status" value="1"/>
</dbReference>
<keyword evidence="7" id="KW-0460">Magnesium</keyword>
<dbReference type="PROSITE" id="PS00841">
    <property type="entry name" value="XPG_1"/>
    <property type="match status" value="1"/>
</dbReference>
<comment type="subcellular location">
    <subcellularLocation>
        <location evidence="2">Nucleus</location>
    </subcellularLocation>
</comment>
<keyword evidence="8" id="KW-0234">DNA repair</keyword>
<proteinExistence type="predicted"/>
<dbReference type="InterPro" id="IPR006084">
    <property type="entry name" value="XPG/Rad2"/>
</dbReference>
<evidence type="ECO:0000256" key="10">
    <source>
        <dbReference type="SAM" id="MobiDB-lite"/>
    </source>
</evidence>
<dbReference type="GO" id="GO:0017108">
    <property type="term" value="F:5'-flap endonuclease activity"/>
    <property type="evidence" value="ECO:0007669"/>
    <property type="project" value="TreeGrafter"/>
</dbReference>
<dbReference type="InterPro" id="IPR006085">
    <property type="entry name" value="XPG_DNA_repair_N"/>
</dbReference>
<dbReference type="SMART" id="SM00485">
    <property type="entry name" value="XPGN"/>
    <property type="match status" value="1"/>
</dbReference>
<dbReference type="InterPro" id="IPR036279">
    <property type="entry name" value="5-3_exonuclease_C_sf"/>
</dbReference>
<dbReference type="CDD" id="cd09901">
    <property type="entry name" value="H3TH_FEN1-like"/>
    <property type="match status" value="1"/>
</dbReference>
<dbReference type="FunFam" id="1.10.150.20:FF:000011">
    <property type="entry name" value="exonuclease 1"/>
    <property type="match status" value="1"/>
</dbReference>
<dbReference type="PRINTS" id="PR00853">
    <property type="entry name" value="XPGRADSUPER"/>
</dbReference>